<evidence type="ECO:0000313" key="2">
    <source>
        <dbReference type="EMBL" id="BFP44061.1"/>
    </source>
</evidence>
<dbReference type="Pfam" id="PF04203">
    <property type="entry name" value="Sortase"/>
    <property type="match status" value="1"/>
</dbReference>
<dbReference type="AlphaFoldDB" id="A0AB33JLB7"/>
<organism evidence="2">
    <name type="scientific">Kitasatospora sp. CMC57</name>
    <dbReference type="NCBI Taxonomy" id="3231513"/>
    <lineage>
        <taxon>Bacteria</taxon>
        <taxon>Bacillati</taxon>
        <taxon>Actinomycetota</taxon>
        <taxon>Actinomycetes</taxon>
        <taxon>Kitasatosporales</taxon>
        <taxon>Streptomycetaceae</taxon>
        <taxon>Kitasatospora</taxon>
    </lineage>
</organism>
<gene>
    <name evidence="2" type="ORF">KCMC57_04290</name>
</gene>
<accession>A0AB33JLB7</accession>
<dbReference type="EMBL" id="AP035881">
    <property type="protein sequence ID" value="BFP44061.1"/>
    <property type="molecule type" value="Genomic_DNA"/>
</dbReference>
<protein>
    <recommendedName>
        <fullName evidence="3">Class F sortase</fullName>
    </recommendedName>
</protein>
<evidence type="ECO:0000256" key="1">
    <source>
        <dbReference type="ARBA" id="ARBA00022801"/>
    </source>
</evidence>
<dbReference type="InterPro" id="IPR023365">
    <property type="entry name" value="Sortase_dom-sf"/>
</dbReference>
<sequence length="215" mass="22478">MATSFGDRRRAGRSASWLLLALSGLLAFGAWQLSPSEPARPAVPVAVPAQVTIPVVVAPATAVDGLPRSVPVRVRIPALGTDTPLLQLTLDQAGALRPPDPEDPAQAGWYAAGTSPGETGTALITGHVDTVHGPAAFFGLSTLTAGQRIEVDRADGTTARFTVDAVENLPKDGFPDQRVYGAASRPELRLITCGGHYDRAHGGYQDNTVVYAHLV</sequence>
<reference evidence="2" key="1">
    <citation type="submission" date="2024-07" db="EMBL/GenBank/DDBJ databases">
        <title>Complete genome sequences of cellulolytic bacteria, Kitasatospora sp. CMC57 and Streptomyces sp. CMC78, isolated from Japanese agricultural soil.</title>
        <authorList>
            <person name="Hashimoto T."/>
            <person name="Ito M."/>
            <person name="Iwamoto M."/>
            <person name="Fukahori D."/>
            <person name="Shoda T."/>
            <person name="Sakoda M."/>
            <person name="Morohoshi T."/>
            <person name="Mitsuboshi M."/>
            <person name="Nishizawa T."/>
        </authorList>
    </citation>
    <scope>NUCLEOTIDE SEQUENCE</scope>
    <source>
        <strain evidence="2">CMC57</strain>
    </source>
</reference>
<dbReference type="CDD" id="cd05829">
    <property type="entry name" value="Sortase_F"/>
    <property type="match status" value="1"/>
</dbReference>
<dbReference type="GO" id="GO:0016787">
    <property type="term" value="F:hydrolase activity"/>
    <property type="evidence" value="ECO:0007669"/>
    <property type="project" value="UniProtKB-KW"/>
</dbReference>
<dbReference type="InterPro" id="IPR042001">
    <property type="entry name" value="Sortase_F"/>
</dbReference>
<dbReference type="NCBIfam" id="NF033748">
    <property type="entry name" value="class_F_sortase"/>
    <property type="match status" value="1"/>
</dbReference>
<dbReference type="InterPro" id="IPR005754">
    <property type="entry name" value="Sortase"/>
</dbReference>
<proteinExistence type="predicted"/>
<evidence type="ECO:0008006" key="3">
    <source>
        <dbReference type="Google" id="ProtNLM"/>
    </source>
</evidence>
<dbReference type="Gene3D" id="2.40.260.10">
    <property type="entry name" value="Sortase"/>
    <property type="match status" value="1"/>
</dbReference>
<keyword evidence="1" id="KW-0378">Hydrolase</keyword>
<name>A0AB33JLB7_9ACTN</name>
<dbReference type="RefSeq" id="WP_407986660.1">
    <property type="nucleotide sequence ID" value="NZ_AP035881.2"/>
</dbReference>
<dbReference type="SUPFAM" id="SSF63817">
    <property type="entry name" value="Sortase"/>
    <property type="match status" value="1"/>
</dbReference>